<evidence type="ECO:0000313" key="1">
    <source>
        <dbReference type="EMBL" id="GET00523.1"/>
    </source>
</evidence>
<reference evidence="1" key="1">
    <citation type="submission" date="2019-10" db="EMBL/GenBank/DDBJ databases">
        <title>Conservation and host-specific expression of non-tandemly repeated heterogenous ribosome RNA gene in arbuscular mycorrhizal fungi.</title>
        <authorList>
            <person name="Maeda T."/>
            <person name="Kobayashi Y."/>
            <person name="Nakagawa T."/>
            <person name="Ezawa T."/>
            <person name="Yamaguchi K."/>
            <person name="Bino T."/>
            <person name="Nishimoto Y."/>
            <person name="Shigenobu S."/>
            <person name="Kawaguchi M."/>
        </authorList>
    </citation>
    <scope>NUCLEOTIDE SEQUENCE</scope>
    <source>
        <strain evidence="1">HR1</strain>
    </source>
</reference>
<dbReference type="EMBL" id="BLAL01000285">
    <property type="protein sequence ID" value="GET00523.1"/>
    <property type="molecule type" value="Genomic_DNA"/>
</dbReference>
<sequence>MKWYLRNTMMHKTPECSIYKIQYSKPLESNFTQKKQHTAHHYLVEKETRNINGSFGLGTRRQDIWTHGNFGGGISQVTTAFEFLTRGLRNGYYICEKNFAEMRKRSVSFRPSGRFHYSTPGLSGHWISTALGGTDFCDARFLKNVLYGLGRGSLRILIALSFGSLELTAVLQGIWTCGILGEEATFWLFKCRIRFVLSELLIDSRSIGHVGLVSGGTFRISKLVCIMKSGRS</sequence>
<accession>A0A8H3R2K8</accession>
<dbReference type="Proteomes" id="UP000615446">
    <property type="component" value="Unassembled WGS sequence"/>
</dbReference>
<protein>
    <submittedName>
        <fullName evidence="1">Uncharacterized protein</fullName>
    </submittedName>
</protein>
<dbReference type="AlphaFoldDB" id="A0A8H3R2K8"/>
<organism evidence="1 2">
    <name type="scientific">Rhizophagus clarus</name>
    <dbReference type="NCBI Taxonomy" id="94130"/>
    <lineage>
        <taxon>Eukaryota</taxon>
        <taxon>Fungi</taxon>
        <taxon>Fungi incertae sedis</taxon>
        <taxon>Mucoromycota</taxon>
        <taxon>Glomeromycotina</taxon>
        <taxon>Glomeromycetes</taxon>
        <taxon>Glomerales</taxon>
        <taxon>Glomeraceae</taxon>
        <taxon>Rhizophagus</taxon>
    </lineage>
</organism>
<proteinExistence type="predicted"/>
<gene>
    <name evidence="1" type="ORF">RCL2_002697500</name>
</gene>
<comment type="caution">
    <text evidence="1">The sequence shown here is derived from an EMBL/GenBank/DDBJ whole genome shotgun (WGS) entry which is preliminary data.</text>
</comment>
<evidence type="ECO:0000313" key="2">
    <source>
        <dbReference type="Proteomes" id="UP000615446"/>
    </source>
</evidence>
<name>A0A8H3R2K8_9GLOM</name>